<organism evidence="2 3">
    <name type="scientific">Bursaphelenchus okinawaensis</name>
    <dbReference type="NCBI Taxonomy" id="465554"/>
    <lineage>
        <taxon>Eukaryota</taxon>
        <taxon>Metazoa</taxon>
        <taxon>Ecdysozoa</taxon>
        <taxon>Nematoda</taxon>
        <taxon>Chromadorea</taxon>
        <taxon>Rhabditida</taxon>
        <taxon>Tylenchina</taxon>
        <taxon>Tylenchomorpha</taxon>
        <taxon>Aphelenchoidea</taxon>
        <taxon>Aphelenchoididae</taxon>
        <taxon>Bursaphelenchus</taxon>
    </lineage>
</organism>
<dbReference type="EMBL" id="CAJFCW020000005">
    <property type="protein sequence ID" value="CAG9118457.1"/>
    <property type="molecule type" value="Genomic_DNA"/>
</dbReference>
<feature type="region of interest" description="Disordered" evidence="1">
    <location>
        <begin position="36"/>
        <end position="296"/>
    </location>
</feature>
<proteinExistence type="predicted"/>
<dbReference type="OrthoDB" id="10459598at2759"/>
<evidence type="ECO:0000313" key="3">
    <source>
        <dbReference type="Proteomes" id="UP000614601"/>
    </source>
</evidence>
<sequence>MAPKSAVTSPVQKSPPCHIPSAHDLEEQLANLAVHCQPQDHDDELQLKSSRKSSAVHQNLQQPTSSTAEAKASADAEALAEASSNVVVSDRMENEASSSEFSKSGNPNFVLSQPPPRRRQASEGIDTLHRNSMKDELKPASKTLPLPPKSQITLDLVKRASPCPSTSSSVVDDAPPQVPPRRSSREYGSQNLYQHSVTSHSERNRSPSPKSPAPTKSLSGENTVPPRPPKPPGMSRFPSLASVRSPLPPMDEESDLKAPPLPPKPGHKHKVSEVRPKVEQIYDAPPLPPKPSAKLK</sequence>
<protein>
    <submittedName>
        <fullName evidence="2">Uncharacterized protein</fullName>
    </submittedName>
</protein>
<evidence type="ECO:0000256" key="1">
    <source>
        <dbReference type="SAM" id="MobiDB-lite"/>
    </source>
</evidence>
<dbReference type="Proteomes" id="UP000614601">
    <property type="component" value="Unassembled WGS sequence"/>
</dbReference>
<feature type="compositionally biased region" description="Polar residues" evidence="1">
    <location>
        <begin position="52"/>
        <end position="64"/>
    </location>
</feature>
<keyword evidence="3" id="KW-1185">Reference proteome</keyword>
<evidence type="ECO:0000313" key="2">
    <source>
        <dbReference type="EMBL" id="CAD5223677.1"/>
    </source>
</evidence>
<accession>A0A811L6E2</accession>
<feature type="compositionally biased region" description="Polar residues" evidence="1">
    <location>
        <begin position="186"/>
        <end position="199"/>
    </location>
</feature>
<dbReference type="Proteomes" id="UP000783686">
    <property type="component" value="Unassembled WGS sequence"/>
</dbReference>
<feature type="compositionally biased region" description="Polar residues" evidence="1">
    <location>
        <begin position="1"/>
        <end position="12"/>
    </location>
</feature>
<dbReference type="EMBL" id="CAJFDH010000005">
    <property type="protein sequence ID" value="CAD5223677.1"/>
    <property type="molecule type" value="Genomic_DNA"/>
</dbReference>
<feature type="compositionally biased region" description="Polar residues" evidence="1">
    <location>
        <begin position="95"/>
        <end position="111"/>
    </location>
</feature>
<feature type="compositionally biased region" description="Basic and acidic residues" evidence="1">
    <location>
        <begin position="126"/>
        <end position="139"/>
    </location>
</feature>
<dbReference type="AlphaFoldDB" id="A0A811L6E2"/>
<reference evidence="2" key="1">
    <citation type="submission" date="2020-09" db="EMBL/GenBank/DDBJ databases">
        <authorList>
            <person name="Kikuchi T."/>
        </authorList>
    </citation>
    <scope>NUCLEOTIDE SEQUENCE</scope>
    <source>
        <strain evidence="2">SH1</strain>
    </source>
</reference>
<feature type="compositionally biased region" description="Pro residues" evidence="1">
    <location>
        <begin position="285"/>
        <end position="296"/>
    </location>
</feature>
<feature type="compositionally biased region" description="Low complexity" evidence="1">
    <location>
        <begin position="65"/>
        <end position="84"/>
    </location>
</feature>
<feature type="region of interest" description="Disordered" evidence="1">
    <location>
        <begin position="1"/>
        <end position="21"/>
    </location>
</feature>
<name>A0A811L6E2_9BILA</name>
<comment type="caution">
    <text evidence="2">The sequence shown here is derived from an EMBL/GenBank/DDBJ whole genome shotgun (WGS) entry which is preliminary data.</text>
</comment>
<gene>
    <name evidence="2" type="ORF">BOKJ2_LOCUS10447</name>
</gene>
<feature type="compositionally biased region" description="Basic and acidic residues" evidence="1">
    <location>
        <begin position="271"/>
        <end position="280"/>
    </location>
</feature>